<dbReference type="EMBL" id="CP059404">
    <property type="protein sequence ID" value="QNE90180.1"/>
    <property type="molecule type" value="Genomic_DNA"/>
</dbReference>
<dbReference type="PANTHER" id="PTHR43143">
    <property type="entry name" value="METALLOPHOSPHOESTERASE, CALCINEURIN SUPERFAMILY"/>
    <property type="match status" value="1"/>
</dbReference>
<dbReference type="RefSeq" id="WP_185176553.1">
    <property type="nucleotide sequence ID" value="NZ_CP059404.1"/>
</dbReference>
<dbReference type="PANTHER" id="PTHR43143:SF1">
    <property type="entry name" value="SERINE_THREONINE-PROTEIN PHOSPHATASE CPPED1"/>
    <property type="match status" value="1"/>
</dbReference>
<evidence type="ECO:0000313" key="5">
    <source>
        <dbReference type="Proteomes" id="UP000515743"/>
    </source>
</evidence>
<keyword evidence="5" id="KW-1185">Reference proteome</keyword>
<evidence type="ECO:0000259" key="3">
    <source>
        <dbReference type="Pfam" id="PF00149"/>
    </source>
</evidence>
<proteinExistence type="predicted"/>
<dbReference type="GO" id="GO:0016787">
    <property type="term" value="F:hydrolase activity"/>
    <property type="evidence" value="ECO:0007669"/>
    <property type="project" value="InterPro"/>
</dbReference>
<dbReference type="Pfam" id="PF00149">
    <property type="entry name" value="Metallophos"/>
    <property type="match status" value="1"/>
</dbReference>
<dbReference type="InterPro" id="IPR029052">
    <property type="entry name" value="Metallo-depent_PP-like"/>
</dbReference>
<feature type="compositionally biased region" description="Low complexity" evidence="1">
    <location>
        <begin position="28"/>
        <end position="69"/>
    </location>
</feature>
<evidence type="ECO:0000256" key="1">
    <source>
        <dbReference type="SAM" id="MobiDB-lite"/>
    </source>
</evidence>
<name>A0A7G7CRG4_9CORY</name>
<dbReference type="Proteomes" id="UP000515743">
    <property type="component" value="Chromosome"/>
</dbReference>
<gene>
    <name evidence="4" type="ORF">H0194_04135</name>
</gene>
<feature type="domain" description="Calcineurin-like phosphoesterase" evidence="3">
    <location>
        <begin position="265"/>
        <end position="461"/>
    </location>
</feature>
<reference evidence="4 5" key="1">
    <citation type="submission" date="2020-07" db="EMBL/GenBank/DDBJ databases">
        <title>Complete genome and description of Corynebacterium incognita strain Marseille-Q3630 sp. nov.</title>
        <authorList>
            <person name="Boxberger M."/>
        </authorList>
    </citation>
    <scope>NUCLEOTIDE SEQUENCE [LARGE SCALE GENOMIC DNA]</scope>
    <source>
        <strain evidence="4 5">Marseille-Q3630</strain>
    </source>
</reference>
<feature type="chain" id="PRO_5039687866" evidence="2">
    <location>
        <begin position="25"/>
        <end position="545"/>
    </location>
</feature>
<dbReference type="AlphaFoldDB" id="A0A7G7CRG4"/>
<sequence>MKHIPNSRSFALLASALVVTTAVAPTAGAQSSLSSSLPTSLLGSSSGSSNSSGSSRPGDDAPAGTGDAGETLWSESFDEVPNPVHFTHKVPEGWASEDTGVTSGEARWKGWTLTDIRHWTWAAGTDMRHWFTGAHDQIAVIDSKQQRLNATDSMDAGLITPDIPVAAQDRVALTFDHHYRQGSPDQKATVTVSFDGGEGDVVKQYTADEFSAHENLNVEVPAGAQDMKVRFDYLGGNDDWWWAIDNVAVSEPLGELPGEPESIVDVLSDIQGDTKEYQQAIRHLNAMEDKADALVLNGDLVNTGEQHLWDEFLAAHRAEPHDAEAELWTIGNHEMYGPDGSEKNLERFLKYSGQDKPYTEKMAGGVPLISINTEYYSDVDRDGKEPFQRLSEEQLNWLDERVGYWTSRGVTPLVFTHPVLPQTVSMTHSAWYQNDFEDLEALSNVLNKYNNIVAFTSHTHSSLQQNDWWGMRRYDGTGEAGKKGFPVVNTGAITNEYRPGGDHDETIVDEGSITGLRVKTYSDRVRVEAWDFRKNEMIKYQDFAR</sequence>
<accession>A0A7G7CRG4</accession>
<dbReference type="InterPro" id="IPR051918">
    <property type="entry name" value="STPP_CPPED1"/>
</dbReference>
<protein>
    <submittedName>
        <fullName evidence="4">Metallophosphoesterase</fullName>
    </submittedName>
</protein>
<keyword evidence="2" id="KW-0732">Signal</keyword>
<organism evidence="4 5">
    <name type="scientific">Corynebacterium incognita</name>
    <dbReference type="NCBI Taxonomy" id="2754725"/>
    <lineage>
        <taxon>Bacteria</taxon>
        <taxon>Bacillati</taxon>
        <taxon>Actinomycetota</taxon>
        <taxon>Actinomycetes</taxon>
        <taxon>Mycobacteriales</taxon>
        <taxon>Corynebacteriaceae</taxon>
        <taxon>Corynebacterium</taxon>
    </lineage>
</organism>
<evidence type="ECO:0000313" key="4">
    <source>
        <dbReference type="EMBL" id="QNE90180.1"/>
    </source>
</evidence>
<feature type="region of interest" description="Disordered" evidence="1">
    <location>
        <begin position="28"/>
        <end position="71"/>
    </location>
</feature>
<feature type="signal peptide" evidence="2">
    <location>
        <begin position="1"/>
        <end position="24"/>
    </location>
</feature>
<evidence type="ECO:0000256" key="2">
    <source>
        <dbReference type="SAM" id="SignalP"/>
    </source>
</evidence>
<dbReference type="KEGG" id="cik:H0194_04135"/>
<dbReference type="SUPFAM" id="SSF56300">
    <property type="entry name" value="Metallo-dependent phosphatases"/>
    <property type="match status" value="1"/>
</dbReference>
<dbReference type="InterPro" id="IPR004843">
    <property type="entry name" value="Calcineurin-like_PHP"/>
</dbReference>
<dbReference type="Gene3D" id="3.60.21.10">
    <property type="match status" value="1"/>
</dbReference>
<dbReference type="Gene3D" id="2.60.120.200">
    <property type="match status" value="1"/>
</dbReference>